<organism evidence="1 2">
    <name type="scientific">Panagrolaimus davidi</name>
    <dbReference type="NCBI Taxonomy" id="227884"/>
    <lineage>
        <taxon>Eukaryota</taxon>
        <taxon>Metazoa</taxon>
        <taxon>Ecdysozoa</taxon>
        <taxon>Nematoda</taxon>
        <taxon>Chromadorea</taxon>
        <taxon>Rhabditida</taxon>
        <taxon>Tylenchina</taxon>
        <taxon>Panagrolaimomorpha</taxon>
        <taxon>Panagrolaimoidea</taxon>
        <taxon>Panagrolaimidae</taxon>
        <taxon>Panagrolaimus</taxon>
    </lineage>
</organism>
<dbReference type="Proteomes" id="UP000887578">
    <property type="component" value="Unplaced"/>
</dbReference>
<dbReference type="Gene3D" id="3.20.20.80">
    <property type="entry name" value="Glycosidases"/>
    <property type="match status" value="1"/>
</dbReference>
<dbReference type="InterPro" id="IPR017853">
    <property type="entry name" value="GH"/>
</dbReference>
<evidence type="ECO:0000313" key="1">
    <source>
        <dbReference type="Proteomes" id="UP000887578"/>
    </source>
</evidence>
<protein>
    <submittedName>
        <fullName evidence="2">Uncharacterized protein</fullName>
    </submittedName>
</protein>
<proteinExistence type="predicted"/>
<accession>A0A914PKB9</accession>
<dbReference type="AlphaFoldDB" id="A0A914PKB9"/>
<reference evidence="2" key="1">
    <citation type="submission" date="2022-11" db="UniProtKB">
        <authorList>
            <consortium name="WormBaseParasite"/>
        </authorList>
    </citation>
    <scope>IDENTIFICATION</scope>
</reference>
<keyword evidence="1" id="KW-1185">Reference proteome</keyword>
<dbReference type="WBParaSite" id="PDA_v2.g18384.t1">
    <property type="protein sequence ID" value="PDA_v2.g18384.t1"/>
    <property type="gene ID" value="PDA_v2.g18384"/>
</dbReference>
<evidence type="ECO:0000313" key="2">
    <source>
        <dbReference type="WBParaSite" id="PDA_v2.g18384.t1"/>
    </source>
</evidence>
<name>A0A914PKB9_9BILA</name>
<sequence>MAELAEKGFACPVATNHKITTLYCYYQLPEENETVFLPPSNIPEKCNKIIIKGAAIVSGTVEFANIISKKTMINLRQHLSFNRTLIGSLKLNESTLIANILKYVDTYKLDGLEIDCEILWEIESFNTFLNNLKAKLGSSKVFGIQIPLCQDSHYDESEGCTHL</sequence>
<dbReference type="SUPFAM" id="SSF51445">
    <property type="entry name" value="(Trans)glycosidases"/>
    <property type="match status" value="1"/>
</dbReference>